<evidence type="ECO:0000256" key="3">
    <source>
        <dbReference type="ARBA" id="ARBA00022833"/>
    </source>
</evidence>
<dbReference type="SUPFAM" id="SSF144232">
    <property type="entry name" value="HIT/MYND zinc finger-like"/>
    <property type="match status" value="1"/>
</dbReference>
<evidence type="ECO:0000256" key="1">
    <source>
        <dbReference type="ARBA" id="ARBA00022723"/>
    </source>
</evidence>
<dbReference type="Pfam" id="PF01753">
    <property type="entry name" value="zf-MYND"/>
    <property type="match status" value="1"/>
</dbReference>
<organism evidence="7 8">
    <name type="scientific">Phyllosticta capitalensis</name>
    <dbReference type="NCBI Taxonomy" id="121624"/>
    <lineage>
        <taxon>Eukaryota</taxon>
        <taxon>Fungi</taxon>
        <taxon>Dikarya</taxon>
        <taxon>Ascomycota</taxon>
        <taxon>Pezizomycotina</taxon>
        <taxon>Dothideomycetes</taxon>
        <taxon>Dothideomycetes incertae sedis</taxon>
        <taxon>Botryosphaeriales</taxon>
        <taxon>Phyllostictaceae</taxon>
        <taxon>Phyllosticta</taxon>
    </lineage>
</organism>
<feature type="region of interest" description="Disordered" evidence="5">
    <location>
        <begin position="226"/>
        <end position="256"/>
    </location>
</feature>
<evidence type="ECO:0000256" key="5">
    <source>
        <dbReference type="SAM" id="MobiDB-lite"/>
    </source>
</evidence>
<evidence type="ECO:0000256" key="2">
    <source>
        <dbReference type="ARBA" id="ARBA00022771"/>
    </source>
</evidence>
<dbReference type="Gene3D" id="6.10.140.2220">
    <property type="match status" value="1"/>
</dbReference>
<gene>
    <name evidence="7" type="ORF">HDK90DRAFT_549956</name>
</gene>
<dbReference type="PROSITE" id="PS01360">
    <property type="entry name" value="ZF_MYND_1"/>
    <property type="match status" value="1"/>
</dbReference>
<dbReference type="InterPro" id="IPR002893">
    <property type="entry name" value="Znf_MYND"/>
</dbReference>
<dbReference type="PROSITE" id="PS50865">
    <property type="entry name" value="ZF_MYND_2"/>
    <property type="match status" value="1"/>
</dbReference>
<evidence type="ECO:0000256" key="4">
    <source>
        <dbReference type="PROSITE-ProRule" id="PRU00134"/>
    </source>
</evidence>
<evidence type="ECO:0000259" key="6">
    <source>
        <dbReference type="PROSITE" id="PS50865"/>
    </source>
</evidence>
<keyword evidence="8" id="KW-1185">Reference proteome</keyword>
<keyword evidence="3" id="KW-0862">Zinc</keyword>
<proteinExistence type="predicted"/>
<keyword evidence="2 4" id="KW-0863">Zinc-finger</keyword>
<dbReference type="Proteomes" id="UP001492380">
    <property type="component" value="Unassembled WGS sequence"/>
</dbReference>
<name>A0ABR1YSI1_9PEZI</name>
<accession>A0ABR1YSI1</accession>
<dbReference type="EMBL" id="JBBWRZ010000004">
    <property type="protein sequence ID" value="KAK8237947.1"/>
    <property type="molecule type" value="Genomic_DNA"/>
</dbReference>
<comment type="caution">
    <text evidence="7">The sequence shown here is derived from an EMBL/GenBank/DDBJ whole genome shotgun (WGS) entry which is preliminary data.</text>
</comment>
<evidence type="ECO:0000313" key="8">
    <source>
        <dbReference type="Proteomes" id="UP001492380"/>
    </source>
</evidence>
<reference evidence="7 8" key="1">
    <citation type="submission" date="2024-04" db="EMBL/GenBank/DDBJ databases">
        <title>Phyllosticta paracitricarpa is synonymous to the EU quarantine fungus P. citricarpa based on phylogenomic analyses.</title>
        <authorList>
            <consortium name="Lawrence Berkeley National Laboratory"/>
            <person name="Van Ingen-Buijs V.A."/>
            <person name="Van Westerhoven A.C."/>
            <person name="Haridas S."/>
            <person name="Skiadas P."/>
            <person name="Martin F."/>
            <person name="Groenewald J.Z."/>
            <person name="Crous P.W."/>
            <person name="Seidl M.F."/>
        </authorList>
    </citation>
    <scope>NUCLEOTIDE SEQUENCE [LARGE SCALE GENOMIC DNA]</scope>
    <source>
        <strain evidence="7 8">CBS 123374</strain>
    </source>
</reference>
<sequence>MASPPTGKPDPCLICHNPEGRLCVACHCVAYCSKECQRSDWRSHQKICPQLNTQPERPEDGEFKRAIVFKADEDKPRLVWLEVQRLQDPDSEGKTRTSTARPIADFLACTVDAVTGLGFQRNVRRERDLKHTLVVNFCISDTDKVNYCIREATDLRNFHDFSGAIIVSKFTGFTPQELECADVEAEDYLDITDFLVTFGDPEYRLQSHLLDSTRFESHFDLPDFRTLNLGPDTPDEQDAQVKEDPKEASPPLTPQDDKKMAKCVRIACMGDVLGGSVKFAQAELPLSDLTMYDASNVASSQAYYSSHISQLVGMPICLRRVMREHGEREADFFNPEATLLLTELMNTSSDNWGWPPPHWQAHYSVVGSVVAMREDGKDLTVQQVRNLCEFAQMVARPLTQTALEGEMKIVDCKNLYLTQEKMEDFARMKRLGMRE</sequence>
<keyword evidence="1" id="KW-0479">Metal-binding</keyword>
<feature type="domain" description="MYND-type" evidence="6">
    <location>
        <begin position="12"/>
        <end position="48"/>
    </location>
</feature>
<evidence type="ECO:0000313" key="7">
    <source>
        <dbReference type="EMBL" id="KAK8237947.1"/>
    </source>
</evidence>
<protein>
    <recommendedName>
        <fullName evidence="6">MYND-type domain-containing protein</fullName>
    </recommendedName>
</protein>